<dbReference type="SUPFAM" id="SSF54427">
    <property type="entry name" value="NTF2-like"/>
    <property type="match status" value="1"/>
</dbReference>
<protein>
    <submittedName>
        <fullName evidence="1">Uncharacterized protein</fullName>
    </submittedName>
</protein>
<organism evidence="1 2">
    <name type="scientific">Candidatus Methylomirabilis tolerans</name>
    <dbReference type="NCBI Taxonomy" id="3123416"/>
    <lineage>
        <taxon>Bacteria</taxon>
        <taxon>Candidatus Methylomirabilota</taxon>
        <taxon>Candidatus Methylomirabilia</taxon>
        <taxon>Candidatus Methylomirabilales</taxon>
        <taxon>Candidatus Methylomirabilaceae</taxon>
        <taxon>Candidatus Methylomirabilis</taxon>
    </lineage>
</organism>
<evidence type="ECO:0000313" key="2">
    <source>
        <dbReference type="Proteomes" id="UP001197609"/>
    </source>
</evidence>
<name>A0AAJ1AH06_9BACT</name>
<dbReference type="InterPro" id="IPR032710">
    <property type="entry name" value="NTF2-like_dom_sf"/>
</dbReference>
<proteinExistence type="predicted"/>
<evidence type="ECO:0000313" key="1">
    <source>
        <dbReference type="EMBL" id="MBZ0159378.1"/>
    </source>
</evidence>
<dbReference type="AlphaFoldDB" id="A0AAJ1AH06"/>
<dbReference type="EMBL" id="JAIOIU010000045">
    <property type="protein sequence ID" value="MBZ0159378.1"/>
    <property type="molecule type" value="Genomic_DNA"/>
</dbReference>
<accession>A0AAJ1AH06</accession>
<reference evidence="1 2" key="1">
    <citation type="journal article" date="2021" name="bioRxiv">
        <title>Unraveling nitrogen, sulfur and carbon metabolic pathways and microbial community transcriptional responses to substrate deprivation and toxicity stresses in a bioreactor mimicking anoxic brackish coastal sediment conditions.</title>
        <authorList>
            <person name="Martins P.D."/>
            <person name="Echeveste M.J."/>
            <person name="Arshad A."/>
            <person name="Kurth J."/>
            <person name="Ouboter H."/>
            <person name="Jetten M.S.M."/>
            <person name="Welte C.U."/>
        </authorList>
    </citation>
    <scope>NUCLEOTIDE SEQUENCE [LARGE SCALE GENOMIC DNA]</scope>
    <source>
        <strain evidence="1">MAG_38</strain>
    </source>
</reference>
<dbReference type="Proteomes" id="UP001197609">
    <property type="component" value="Unassembled WGS sequence"/>
</dbReference>
<gene>
    <name evidence="1" type="ORF">K8G79_04450</name>
</gene>
<sequence length="141" mass="15970">MLAAESKSIALHTTERQFQDFIASLEAAARKKDASAVYALLAPDYYIARDFGGSFDPSAPPTRNFSANFEFNNANLRPEYRDHGWVEFRRAISSRHFEKKLDGQLCTPHGALDKKPFSHSQLCFRKHNDGWRIQGHINGGD</sequence>
<comment type="caution">
    <text evidence="1">The sequence shown here is derived from an EMBL/GenBank/DDBJ whole genome shotgun (WGS) entry which is preliminary data.</text>
</comment>